<gene>
    <name evidence="1" type="ORF">ENL47_03150</name>
</gene>
<reference evidence="1" key="1">
    <citation type="journal article" date="2020" name="mSystems">
        <title>Genome- and Community-Level Interaction Insights into Carbon Utilization and Element Cycling Functions of Hydrothermarchaeota in Hydrothermal Sediment.</title>
        <authorList>
            <person name="Zhou Z."/>
            <person name="Liu Y."/>
            <person name="Xu W."/>
            <person name="Pan J."/>
            <person name="Luo Z.H."/>
            <person name="Li M."/>
        </authorList>
    </citation>
    <scope>NUCLEOTIDE SEQUENCE [LARGE SCALE GENOMIC DNA]</scope>
    <source>
        <strain evidence="1">SpSt-1</strain>
    </source>
</reference>
<proteinExistence type="predicted"/>
<comment type="caution">
    <text evidence="1">The sequence shown here is derived from an EMBL/GenBank/DDBJ whole genome shotgun (WGS) entry which is preliminary data.</text>
</comment>
<organism evidence="1">
    <name type="scientific">Ignisphaera aggregans</name>
    <dbReference type="NCBI Taxonomy" id="334771"/>
    <lineage>
        <taxon>Archaea</taxon>
        <taxon>Thermoproteota</taxon>
        <taxon>Thermoprotei</taxon>
        <taxon>Desulfurococcales</taxon>
        <taxon>Desulfurococcaceae</taxon>
        <taxon>Ignisphaera</taxon>
    </lineage>
</organism>
<dbReference type="EMBL" id="DRUB01000055">
    <property type="protein sequence ID" value="HHR95824.1"/>
    <property type="molecule type" value="Genomic_DNA"/>
</dbReference>
<evidence type="ECO:0000313" key="1">
    <source>
        <dbReference type="EMBL" id="HHR95824.1"/>
    </source>
</evidence>
<name>A0A7C5UWQ8_9CREN</name>
<accession>A0A7C5UWQ8</accession>
<sequence length="117" mass="13473">MHLKKESRILIIDKFSSFIIGLVIRGIAGIENSVVFRSCNELHNFLMKGVGIAGEVNYIILRSDICKEIQSDFKTKIITIDDIKDKELINEIKETFKIIHVLSLKYIITKNHTLRTK</sequence>
<dbReference type="AlphaFoldDB" id="A0A7C5UWQ8"/>
<protein>
    <submittedName>
        <fullName evidence="1">Uncharacterized protein</fullName>
    </submittedName>
</protein>